<accession>A0AA39W672</accession>
<reference evidence="3" key="1">
    <citation type="journal article" date="2022" name="Plant J.">
        <title>Strategies of tolerance reflected in two North American maple genomes.</title>
        <authorList>
            <person name="McEvoy S.L."/>
            <person name="Sezen U.U."/>
            <person name="Trouern-Trend A."/>
            <person name="McMahon S.M."/>
            <person name="Schaberg P.G."/>
            <person name="Yang J."/>
            <person name="Wegrzyn J.L."/>
            <person name="Swenson N.G."/>
        </authorList>
    </citation>
    <scope>NUCLEOTIDE SEQUENCE</scope>
    <source>
        <strain evidence="3">NS2018</strain>
    </source>
</reference>
<evidence type="ECO:0000313" key="4">
    <source>
        <dbReference type="Proteomes" id="UP001168877"/>
    </source>
</evidence>
<dbReference type="InterPro" id="IPR029415">
    <property type="entry name" value="Lines_C"/>
</dbReference>
<gene>
    <name evidence="3" type="ORF">LWI29_010922</name>
</gene>
<dbReference type="Pfam" id="PF14694">
    <property type="entry name" value="LINES_N"/>
    <property type="match status" value="1"/>
</dbReference>
<dbReference type="InterPro" id="IPR024875">
    <property type="entry name" value="Protein_Lines"/>
</dbReference>
<sequence length="469" mass="54701">MSRDSAYSRLYCLINDSICSYTEPEAVSLTKQQEKQLLASLSQVLRQIQLWTRELDCDSDDELKTHSKDHHYLSKLMVDLVFLLTVKSQYVQHLAGNILVVISEFLATSVLMIRLSFQSRLDCCITVSWLQLLHNYFQELLWQPIAQVESAGDDCLEGSPFVMSVSNGEIRNIHPHHVQRQAVFLLIRCSFILTSLREDTNKHCACATADSCLTFDSISDLDNCGQKRGLLELYQWIQGHLPIDTFLEYEMYMEKCINFSLSFLQLYMHEDDLLFKVLLQLLIIPFRGEQNFDKTKWTFQDVKEDVIFQVSNIFNPIHLFHLFLAELHYDHQMLLDYLISKDIGISCAEYLLRCLRLVCEHFHLFIEFSPGEKARNQSSDKKRKILDSSNFPGRLPSPTSRNFIQSLEDSDREYDYVHCITRGSHYKEAKDCLLSLKTSVENLCRKNLFLYNPEALLKRLTRFHELCVK</sequence>
<evidence type="ECO:0000259" key="2">
    <source>
        <dbReference type="Pfam" id="PF14695"/>
    </source>
</evidence>
<keyword evidence="4" id="KW-1185">Reference proteome</keyword>
<organism evidence="3 4">
    <name type="scientific">Acer saccharum</name>
    <name type="common">Sugar maple</name>
    <dbReference type="NCBI Taxonomy" id="4024"/>
    <lineage>
        <taxon>Eukaryota</taxon>
        <taxon>Viridiplantae</taxon>
        <taxon>Streptophyta</taxon>
        <taxon>Embryophyta</taxon>
        <taxon>Tracheophyta</taxon>
        <taxon>Spermatophyta</taxon>
        <taxon>Magnoliopsida</taxon>
        <taxon>eudicotyledons</taxon>
        <taxon>Gunneridae</taxon>
        <taxon>Pentapetalae</taxon>
        <taxon>rosids</taxon>
        <taxon>malvids</taxon>
        <taxon>Sapindales</taxon>
        <taxon>Sapindaceae</taxon>
        <taxon>Hippocastanoideae</taxon>
        <taxon>Acereae</taxon>
        <taxon>Acer</taxon>
    </lineage>
</organism>
<reference evidence="3" key="2">
    <citation type="submission" date="2023-06" db="EMBL/GenBank/DDBJ databases">
        <authorList>
            <person name="Swenson N.G."/>
            <person name="Wegrzyn J.L."/>
            <person name="Mcevoy S.L."/>
        </authorList>
    </citation>
    <scope>NUCLEOTIDE SEQUENCE</scope>
    <source>
        <strain evidence="3">NS2018</strain>
        <tissue evidence="3">Leaf</tissue>
    </source>
</reference>
<dbReference type="PANTHER" id="PTHR16057:SF1">
    <property type="entry name" value="PROTEIN LINES HOMOLOG 1"/>
    <property type="match status" value="1"/>
</dbReference>
<protein>
    <recommendedName>
        <fullName evidence="5">Protein Lines C-terminal domain-containing protein</fullName>
    </recommendedName>
</protein>
<name>A0AA39W672_ACESA</name>
<feature type="domain" description="Protein Lines C-terminal" evidence="2">
    <location>
        <begin position="430"/>
        <end position="464"/>
    </location>
</feature>
<dbReference type="AlphaFoldDB" id="A0AA39W672"/>
<proteinExistence type="predicted"/>
<dbReference type="Proteomes" id="UP001168877">
    <property type="component" value="Unassembled WGS sequence"/>
</dbReference>
<comment type="caution">
    <text evidence="3">The sequence shown here is derived from an EMBL/GenBank/DDBJ whole genome shotgun (WGS) entry which is preliminary data.</text>
</comment>
<dbReference type="EMBL" id="JAUESC010000002">
    <property type="protein sequence ID" value="KAK0603988.1"/>
    <property type="molecule type" value="Genomic_DNA"/>
</dbReference>
<dbReference type="InterPro" id="IPR032794">
    <property type="entry name" value="LINES_N"/>
</dbReference>
<dbReference type="Pfam" id="PF14695">
    <property type="entry name" value="LINES_C"/>
    <property type="match status" value="1"/>
</dbReference>
<feature type="domain" description="Protein Lines N-terminal" evidence="1">
    <location>
        <begin position="30"/>
        <end position="367"/>
    </location>
</feature>
<evidence type="ECO:0008006" key="5">
    <source>
        <dbReference type="Google" id="ProtNLM"/>
    </source>
</evidence>
<evidence type="ECO:0000313" key="3">
    <source>
        <dbReference type="EMBL" id="KAK0603988.1"/>
    </source>
</evidence>
<dbReference type="PANTHER" id="PTHR16057">
    <property type="entry name" value="WINS1, 2 PROTEIN"/>
    <property type="match status" value="1"/>
</dbReference>
<evidence type="ECO:0000259" key="1">
    <source>
        <dbReference type="Pfam" id="PF14694"/>
    </source>
</evidence>